<dbReference type="AlphaFoldDB" id="A0A6G3XW39"/>
<dbReference type="GO" id="GO:0016491">
    <property type="term" value="F:oxidoreductase activity"/>
    <property type="evidence" value="ECO:0007669"/>
    <property type="project" value="InterPro"/>
</dbReference>
<dbReference type="SUPFAM" id="SSF69336">
    <property type="entry name" value="Alpha subunit of glutamate synthase, C-terminal domain"/>
    <property type="match status" value="1"/>
</dbReference>
<feature type="non-terminal residue" evidence="2">
    <location>
        <position position="1"/>
    </location>
</feature>
<accession>A0A6G3XW39</accession>
<dbReference type="PANTHER" id="PTHR43100:SF1">
    <property type="entry name" value="GLUTAMATE SYNTHASE [NADPH] SMALL CHAIN"/>
    <property type="match status" value="1"/>
</dbReference>
<feature type="domain" description="Glutamate synthase alpha subunit C-terminal" evidence="1">
    <location>
        <begin position="1"/>
        <end position="49"/>
    </location>
</feature>
<dbReference type="Pfam" id="PF01493">
    <property type="entry name" value="GXGXG"/>
    <property type="match status" value="1"/>
</dbReference>
<sequence length="92" mass="10035">DHGCEYMTGGRAVVLGETGRNFAAGMSGGVAYVIDLNRDNVNVGNLGAVEEPDDTDKQWLHDVVRRHQEETGSTVAEKLLAEWDTAVTRFSK</sequence>
<protein>
    <recommendedName>
        <fullName evidence="1">Glutamate synthase alpha subunit C-terminal domain-containing protein</fullName>
    </recommendedName>
</protein>
<reference evidence="2" key="1">
    <citation type="submission" date="2020-01" db="EMBL/GenBank/DDBJ databases">
        <title>Insect and environment-associated Actinomycetes.</title>
        <authorList>
            <person name="Currrie C."/>
            <person name="Chevrette M."/>
            <person name="Carlson C."/>
            <person name="Stubbendieck R."/>
            <person name="Wendt-Pienkowski E."/>
        </authorList>
    </citation>
    <scope>NUCLEOTIDE SEQUENCE</scope>
    <source>
        <strain evidence="2">SID7499</strain>
    </source>
</reference>
<dbReference type="EMBL" id="JAAGMN010009469">
    <property type="protein sequence ID" value="NEE21971.1"/>
    <property type="molecule type" value="Genomic_DNA"/>
</dbReference>
<dbReference type="InterPro" id="IPR002489">
    <property type="entry name" value="Glu_synth_asu_C"/>
</dbReference>
<dbReference type="PANTHER" id="PTHR43100">
    <property type="entry name" value="GLUTAMATE SYNTHASE [NADPH] SMALL CHAIN"/>
    <property type="match status" value="1"/>
</dbReference>
<dbReference type="InterPro" id="IPR036485">
    <property type="entry name" value="Glu_synth_asu_C_sf"/>
</dbReference>
<gene>
    <name evidence="2" type="ORF">G3M58_87860</name>
</gene>
<proteinExistence type="predicted"/>
<evidence type="ECO:0000313" key="2">
    <source>
        <dbReference type="EMBL" id="NEE21971.1"/>
    </source>
</evidence>
<comment type="caution">
    <text evidence="2">The sequence shown here is derived from an EMBL/GenBank/DDBJ whole genome shotgun (WGS) entry which is preliminary data.</text>
</comment>
<dbReference type="InterPro" id="IPR051394">
    <property type="entry name" value="Glutamate_Synthase"/>
</dbReference>
<evidence type="ECO:0000259" key="1">
    <source>
        <dbReference type="Pfam" id="PF01493"/>
    </source>
</evidence>
<feature type="non-terminal residue" evidence="2">
    <location>
        <position position="92"/>
    </location>
</feature>
<organism evidence="2">
    <name type="scientific">Streptomyces sp. SID7499</name>
    <dbReference type="NCBI Taxonomy" id="2706086"/>
    <lineage>
        <taxon>Bacteria</taxon>
        <taxon>Bacillati</taxon>
        <taxon>Actinomycetota</taxon>
        <taxon>Actinomycetes</taxon>
        <taxon>Kitasatosporales</taxon>
        <taxon>Streptomycetaceae</taxon>
        <taxon>Streptomyces</taxon>
    </lineage>
</organism>
<name>A0A6G3XW39_9ACTN</name>
<dbReference type="Gene3D" id="2.160.20.60">
    <property type="entry name" value="Glutamate synthase, alpha subunit, C-terminal domain"/>
    <property type="match status" value="1"/>
</dbReference>